<gene>
    <name evidence="1" type="ORF">QFC19_005021</name>
</gene>
<sequence>MTRDAMLARRPIRSADQPPLRDLVKNLVHHEDSSPNSLPHIKPSHLSSHERANLAFELAAQLRIKMEDAYIERRLKATLADDPSVSVMKQRLGTEPTRDPLFKVIATAMGPETDVADTVERLLNLPSRLIRDGDLTKQSSGQNLKTAGFQLLVILLLMHTSDATEEGFAQQGAESQHETRFRSAMIDLCLNSSVDLSTPGQTMSTTPSNFEFALGDMPNRIACLQVLTRHGRDITLNQNIVRTLVKWHHILLVGWKQWCAEPGAWDASENGEGHADGDLRGRQKVGGASSERDQSNSTITIHFAKDSFEWATEDLNVPIIVCSIRSIWELLVAIITHNLPLFSGRDIETILDMAVTMVTQGIESTSLASPQHSTSTTTESEPLAARLETPSGTQPVNAPLLVLWLEIQPQIRHPTESSD</sequence>
<keyword evidence="2" id="KW-1185">Reference proteome</keyword>
<organism evidence="1 2">
    <name type="scientific">Naganishia cerealis</name>
    <dbReference type="NCBI Taxonomy" id="610337"/>
    <lineage>
        <taxon>Eukaryota</taxon>
        <taxon>Fungi</taxon>
        <taxon>Dikarya</taxon>
        <taxon>Basidiomycota</taxon>
        <taxon>Agaricomycotina</taxon>
        <taxon>Tremellomycetes</taxon>
        <taxon>Filobasidiales</taxon>
        <taxon>Filobasidiaceae</taxon>
        <taxon>Naganishia</taxon>
    </lineage>
</organism>
<dbReference type="Proteomes" id="UP001241377">
    <property type="component" value="Unassembled WGS sequence"/>
</dbReference>
<protein>
    <submittedName>
        <fullName evidence="1">Uncharacterized protein</fullName>
    </submittedName>
</protein>
<name>A0ACC2VSS3_9TREE</name>
<proteinExistence type="predicted"/>
<evidence type="ECO:0000313" key="2">
    <source>
        <dbReference type="Proteomes" id="UP001241377"/>
    </source>
</evidence>
<dbReference type="EMBL" id="JASBWR010000055">
    <property type="protein sequence ID" value="KAJ9101940.1"/>
    <property type="molecule type" value="Genomic_DNA"/>
</dbReference>
<evidence type="ECO:0000313" key="1">
    <source>
        <dbReference type="EMBL" id="KAJ9101940.1"/>
    </source>
</evidence>
<reference evidence="1" key="1">
    <citation type="submission" date="2023-04" db="EMBL/GenBank/DDBJ databases">
        <title>Draft Genome sequencing of Naganishia species isolated from polar environments using Oxford Nanopore Technology.</title>
        <authorList>
            <person name="Leo P."/>
            <person name="Venkateswaran K."/>
        </authorList>
    </citation>
    <scope>NUCLEOTIDE SEQUENCE</scope>
    <source>
        <strain evidence="1">MNA-CCFEE 5261</strain>
    </source>
</reference>
<accession>A0ACC2VSS3</accession>
<comment type="caution">
    <text evidence="1">The sequence shown here is derived from an EMBL/GenBank/DDBJ whole genome shotgun (WGS) entry which is preliminary data.</text>
</comment>